<dbReference type="CDD" id="cd01425">
    <property type="entry name" value="RPS2"/>
    <property type="match status" value="1"/>
</dbReference>
<dbReference type="SUPFAM" id="SSF52313">
    <property type="entry name" value="Ribosomal protein S2"/>
    <property type="match status" value="1"/>
</dbReference>
<dbReference type="Gene3D" id="3.40.50.10490">
    <property type="entry name" value="Glucose-6-phosphate isomerase like protein, domain 1"/>
    <property type="match status" value="1"/>
</dbReference>
<evidence type="ECO:0000256" key="6">
    <source>
        <dbReference type="ARBA" id="ARBA00035256"/>
    </source>
</evidence>
<dbReference type="GO" id="GO:0003735">
    <property type="term" value="F:structural constituent of ribosome"/>
    <property type="evidence" value="ECO:0007669"/>
    <property type="project" value="UniProtKB-UniRule"/>
</dbReference>
<evidence type="ECO:0000256" key="5">
    <source>
        <dbReference type="ARBA" id="ARBA00023274"/>
    </source>
</evidence>
<comment type="subcellular location">
    <subcellularLocation>
        <location evidence="1 7">Cytoplasm</location>
    </subcellularLocation>
</comment>
<accession>A0A6B2LDQ9</accession>
<dbReference type="InterPro" id="IPR005707">
    <property type="entry name" value="Ribosomal_uS2_euk/arc"/>
</dbReference>
<protein>
    <recommendedName>
        <fullName evidence="6 7">Small ribosomal subunit protein uS2</fullName>
    </recommendedName>
</protein>
<dbReference type="AlphaFoldDB" id="A0A6B2LDQ9"/>
<comment type="subunit">
    <text evidence="7">Component of the small ribosomal subunit. Mature ribosomes consist of a small (40S) and a large (60S) subunit. The 40S subunit contains about 33 different proteins and 1 molecule of RNA (18S). The 60S subunit contains about 49 different proteins and 3 molecules of RNA (25S, 5.8S and 5S). Interacts with ribosomal protein S21.</text>
</comment>
<evidence type="ECO:0000313" key="9">
    <source>
        <dbReference type="EMBL" id="NDV34977.1"/>
    </source>
</evidence>
<dbReference type="NCBIfam" id="TIGR01012">
    <property type="entry name" value="uS2_euk_arch"/>
    <property type="match status" value="1"/>
</dbReference>
<feature type="compositionally biased region" description="Low complexity" evidence="8">
    <location>
        <begin position="249"/>
        <end position="259"/>
    </location>
</feature>
<keyword evidence="5 7" id="KW-0687">Ribonucleoprotein</keyword>
<evidence type="ECO:0000256" key="1">
    <source>
        <dbReference type="ARBA" id="ARBA00004496"/>
    </source>
</evidence>
<keyword evidence="3 7" id="KW-0963">Cytoplasm</keyword>
<proteinExistence type="inferred from homology"/>
<feature type="region of interest" description="Disordered" evidence="8">
    <location>
        <begin position="222"/>
        <end position="276"/>
    </location>
</feature>
<dbReference type="FunFam" id="3.40.50.10490:FF:000030">
    <property type="entry name" value="30S ribosomal protein S2"/>
    <property type="match status" value="1"/>
</dbReference>
<dbReference type="HAMAP" id="MF_03015">
    <property type="entry name" value="Ribosomal_S2_euk"/>
    <property type="match status" value="1"/>
</dbReference>
<keyword evidence="4 7" id="KW-0689">Ribosomal protein</keyword>
<sequence length="276" mass="30441">MQLTEEDAKALIACGCHLGSENLDATMTRYVHKKTTSGVHIIDIKKTWEKIVLAARVIVAIENTKDICVVALSPAGSPSPAQRAILKFANHIGCRSIAGRMSPGTFTNHHQIHFLEPRLLVCSDARVDHQPIVEASYGNIPIISFTNTHHSTRGIDIAIPINTSGRNSIALGYWMLTREVLRLRQAIARDRAWNVMVDMFVYRDPEESVKQDFDADVRQADAFGEEGENVEDYQPPATGGEEGYESQNWGEQAAEADWAGEGGDPNEWAGTGGDWQ</sequence>
<dbReference type="GO" id="GO:0022627">
    <property type="term" value="C:cytosolic small ribosomal subunit"/>
    <property type="evidence" value="ECO:0007669"/>
    <property type="project" value="UniProtKB-UniRule"/>
</dbReference>
<evidence type="ECO:0000256" key="3">
    <source>
        <dbReference type="ARBA" id="ARBA00022490"/>
    </source>
</evidence>
<dbReference type="Pfam" id="PF00318">
    <property type="entry name" value="Ribosomal_S2"/>
    <property type="match status" value="2"/>
</dbReference>
<dbReference type="InterPro" id="IPR027498">
    <property type="entry name" value="Ribosomal_uS2_euk"/>
</dbReference>
<dbReference type="PRINTS" id="PR00395">
    <property type="entry name" value="RIBOSOMALS2"/>
</dbReference>
<comment type="similarity">
    <text evidence="2 7">Belongs to the universal ribosomal protein uS2 family.</text>
</comment>
<dbReference type="GO" id="GO:0006412">
    <property type="term" value="P:translation"/>
    <property type="evidence" value="ECO:0007669"/>
    <property type="project" value="UniProtKB-UniRule"/>
</dbReference>
<dbReference type="InterPro" id="IPR001865">
    <property type="entry name" value="Ribosomal_uS2"/>
</dbReference>
<evidence type="ECO:0000256" key="4">
    <source>
        <dbReference type="ARBA" id="ARBA00022980"/>
    </source>
</evidence>
<name>A0A6B2LDQ9_9EUKA</name>
<reference evidence="9" key="1">
    <citation type="journal article" date="2020" name="J. Eukaryot. Microbiol.">
        <title>De novo Sequencing, Assembly and Annotation of the Transcriptome for the Free-Living Testate Amoeba Arcella intermedia.</title>
        <authorList>
            <person name="Ribeiro G.M."/>
            <person name="Porfirio-Sousa A.L."/>
            <person name="Maurer-Alcala X.X."/>
            <person name="Katz L.A."/>
            <person name="Lahr D.J.G."/>
        </authorList>
    </citation>
    <scope>NUCLEOTIDE SEQUENCE</scope>
</reference>
<organism evidence="9">
    <name type="scientific">Arcella intermedia</name>
    <dbReference type="NCBI Taxonomy" id="1963864"/>
    <lineage>
        <taxon>Eukaryota</taxon>
        <taxon>Amoebozoa</taxon>
        <taxon>Tubulinea</taxon>
        <taxon>Elardia</taxon>
        <taxon>Arcellinida</taxon>
        <taxon>Sphaerothecina</taxon>
        <taxon>Arcellidae</taxon>
        <taxon>Arcella</taxon>
    </lineage>
</organism>
<evidence type="ECO:0000256" key="2">
    <source>
        <dbReference type="ARBA" id="ARBA00006242"/>
    </source>
</evidence>
<dbReference type="PANTHER" id="PTHR11489">
    <property type="entry name" value="40S RIBOSOMAL PROTEIN SA"/>
    <property type="match status" value="1"/>
</dbReference>
<dbReference type="InterPro" id="IPR023591">
    <property type="entry name" value="Ribosomal_uS2_flav_dom_sf"/>
</dbReference>
<comment type="function">
    <text evidence="7">Required for the assembly and/or stability of the 40S ribosomal subunit. Required for the processing of the 20S rRNA-precursor to mature 18S rRNA in a late step of the maturation of 40S ribosomal subunits.</text>
</comment>
<evidence type="ECO:0000256" key="8">
    <source>
        <dbReference type="SAM" id="MobiDB-lite"/>
    </source>
</evidence>
<dbReference type="GO" id="GO:0000028">
    <property type="term" value="P:ribosomal small subunit assembly"/>
    <property type="evidence" value="ECO:0007669"/>
    <property type="project" value="UniProtKB-UniRule"/>
</dbReference>
<evidence type="ECO:0000256" key="7">
    <source>
        <dbReference type="HAMAP-Rule" id="MF_03015"/>
    </source>
</evidence>
<dbReference type="EMBL" id="GIBP01006008">
    <property type="protein sequence ID" value="NDV34977.1"/>
    <property type="molecule type" value="Transcribed_RNA"/>
</dbReference>